<dbReference type="InterPro" id="IPR017438">
    <property type="entry name" value="ATP-NAD_kinase_N"/>
</dbReference>
<feature type="binding site" evidence="6">
    <location>
        <position position="146"/>
    </location>
    <ligand>
        <name>NAD(+)</name>
        <dbReference type="ChEBI" id="CHEBI:57540"/>
    </ligand>
</feature>
<dbReference type="PANTHER" id="PTHR20275:SF0">
    <property type="entry name" value="NAD KINASE"/>
    <property type="match status" value="1"/>
</dbReference>
<dbReference type="InterPro" id="IPR016064">
    <property type="entry name" value="NAD/diacylglycerol_kinase_sf"/>
</dbReference>
<evidence type="ECO:0000256" key="6">
    <source>
        <dbReference type="HAMAP-Rule" id="MF_00361"/>
    </source>
</evidence>
<dbReference type="EC" id="2.7.1.23" evidence="6"/>
<dbReference type="GO" id="GO:0051287">
    <property type="term" value="F:NAD binding"/>
    <property type="evidence" value="ECO:0007669"/>
    <property type="project" value="UniProtKB-ARBA"/>
</dbReference>
<comment type="function">
    <text evidence="6">Involved in the regulation of the intracellular balance of NAD and NADP, and is a key enzyme in the biosynthesis of NADP. Catalyzes specifically the phosphorylation on 2'-hydroxyl of the adenosine moiety of NAD to yield NADP.</text>
</comment>
<evidence type="ECO:0000256" key="2">
    <source>
        <dbReference type="ARBA" id="ARBA00022777"/>
    </source>
</evidence>
<dbReference type="SUPFAM" id="SSF111331">
    <property type="entry name" value="NAD kinase/diacylglycerol kinase-like"/>
    <property type="match status" value="1"/>
</dbReference>
<comment type="caution">
    <text evidence="7">The sequence shown here is derived from an EMBL/GenBank/DDBJ whole genome shotgun (WGS) entry which is preliminary data.</text>
</comment>
<dbReference type="NCBIfam" id="NF003406">
    <property type="entry name" value="PRK04761.1"/>
    <property type="match status" value="1"/>
</dbReference>
<dbReference type="RefSeq" id="WP_063702928.1">
    <property type="nucleotide sequence ID" value="NZ_LUUB01000078.1"/>
</dbReference>
<gene>
    <name evidence="7" type="primary">ppnK</name>
    <name evidence="6" type="synonym">nadK</name>
    <name evidence="7" type="ORF">AYJ54_20115</name>
</gene>
<feature type="binding site" evidence="6">
    <location>
        <position position="154"/>
    </location>
    <ligand>
        <name>NAD(+)</name>
        <dbReference type="ChEBI" id="CHEBI:57540"/>
    </ligand>
</feature>
<name>A0A176YH89_9BRAD</name>
<evidence type="ECO:0000256" key="4">
    <source>
        <dbReference type="ARBA" id="ARBA00023027"/>
    </source>
</evidence>
<keyword evidence="1 6" id="KW-0808">Transferase</keyword>
<dbReference type="GO" id="GO:0005737">
    <property type="term" value="C:cytoplasm"/>
    <property type="evidence" value="ECO:0007669"/>
    <property type="project" value="UniProtKB-SubCell"/>
</dbReference>
<comment type="catalytic activity">
    <reaction evidence="5 6">
        <text>NAD(+) + ATP = ADP + NADP(+) + H(+)</text>
        <dbReference type="Rhea" id="RHEA:18629"/>
        <dbReference type="ChEBI" id="CHEBI:15378"/>
        <dbReference type="ChEBI" id="CHEBI:30616"/>
        <dbReference type="ChEBI" id="CHEBI:57540"/>
        <dbReference type="ChEBI" id="CHEBI:58349"/>
        <dbReference type="ChEBI" id="CHEBI:456216"/>
        <dbReference type="EC" id="2.7.1.23"/>
    </reaction>
</comment>
<feature type="binding site" evidence="6">
    <location>
        <begin position="157"/>
        <end position="162"/>
    </location>
    <ligand>
        <name>NAD(+)</name>
        <dbReference type="ChEBI" id="CHEBI:57540"/>
    </ligand>
</feature>
<keyword evidence="4 6" id="KW-0520">NAD</keyword>
<evidence type="ECO:0000256" key="1">
    <source>
        <dbReference type="ARBA" id="ARBA00022679"/>
    </source>
</evidence>
<feature type="binding site" evidence="6">
    <location>
        <begin position="116"/>
        <end position="117"/>
    </location>
    <ligand>
        <name>NAD(+)</name>
        <dbReference type="ChEBI" id="CHEBI:57540"/>
    </ligand>
</feature>
<keyword evidence="6" id="KW-0067">ATP-binding</keyword>
<evidence type="ECO:0000313" key="7">
    <source>
        <dbReference type="EMBL" id="OAF06002.1"/>
    </source>
</evidence>
<dbReference type="FunFam" id="3.40.50.10330:FF:000068">
    <property type="entry name" value="NAD kinase"/>
    <property type="match status" value="1"/>
</dbReference>
<dbReference type="FunFam" id="2.60.200.30:FF:000031">
    <property type="entry name" value="Blr5515 protein"/>
    <property type="match status" value="1"/>
</dbReference>
<dbReference type="Pfam" id="PF01513">
    <property type="entry name" value="NAD_kinase"/>
    <property type="match status" value="1"/>
</dbReference>
<organism evidence="7 8">
    <name type="scientific">Bradyrhizobium centrolobii</name>
    <dbReference type="NCBI Taxonomy" id="1505087"/>
    <lineage>
        <taxon>Bacteria</taxon>
        <taxon>Pseudomonadati</taxon>
        <taxon>Pseudomonadota</taxon>
        <taxon>Alphaproteobacteria</taxon>
        <taxon>Hyphomicrobiales</taxon>
        <taxon>Nitrobacteraceae</taxon>
        <taxon>Bradyrhizobium</taxon>
    </lineage>
</organism>
<dbReference type="EMBL" id="LUUB01000078">
    <property type="protein sequence ID" value="OAF06002.1"/>
    <property type="molecule type" value="Genomic_DNA"/>
</dbReference>
<dbReference type="PANTHER" id="PTHR20275">
    <property type="entry name" value="NAD KINASE"/>
    <property type="match status" value="1"/>
</dbReference>
<dbReference type="OrthoDB" id="9774737at2"/>
<comment type="cofactor">
    <cofactor evidence="6">
        <name>a divalent metal cation</name>
        <dbReference type="ChEBI" id="CHEBI:60240"/>
    </cofactor>
</comment>
<feature type="binding site" evidence="6">
    <location>
        <begin position="46"/>
        <end position="47"/>
    </location>
    <ligand>
        <name>NAD(+)</name>
        <dbReference type="ChEBI" id="CHEBI:57540"/>
    </ligand>
</feature>
<proteinExistence type="inferred from homology"/>
<dbReference type="Gene3D" id="2.60.200.30">
    <property type="entry name" value="Probable inorganic polyphosphate/atp-NAD kinase, domain 2"/>
    <property type="match status" value="1"/>
</dbReference>
<evidence type="ECO:0000256" key="5">
    <source>
        <dbReference type="ARBA" id="ARBA00047925"/>
    </source>
</evidence>
<evidence type="ECO:0000256" key="3">
    <source>
        <dbReference type="ARBA" id="ARBA00022857"/>
    </source>
</evidence>
<reference evidence="7 8" key="1">
    <citation type="submission" date="2016-03" db="EMBL/GenBank/DDBJ databases">
        <title>Draft Genome Sequence of the Strain BR 10245 (Bradyrhizobium sp.) isolated from nodules of Centrolobium paraense.</title>
        <authorList>
            <person name="Simoes-Araujo J.L.Sr."/>
            <person name="Barauna A.C."/>
            <person name="Silva K."/>
            <person name="Zilli J.E."/>
        </authorList>
    </citation>
    <scope>NUCLEOTIDE SEQUENCE [LARGE SCALE GENOMIC DNA]</scope>
    <source>
        <strain evidence="7 8">BR 10245</strain>
    </source>
</reference>
<sequence>MTKSYDRIAFVASPSIEAQSAFNQLTERYGNCDPKDADVVVALGGDGLMLQTLHQNMHTGKPIYGMHRGTVGFLMNEYSTHDLRTRLEAAHESEINPLLMRATDVHDRVHLHHAINEVALFRQTYQAARLRIVIDERERMPELIADGIMVATPAGSTAYNLSAQGPILPINAALLALTPISAFRPRRWRGALLPNTAYVVIEVLEGEKRPVAAVADHDEVRDVRRVEVLADRTISMRMLFDPGHSLEERILREQFGY</sequence>
<keyword evidence="6" id="KW-0963">Cytoplasm</keyword>
<dbReference type="InterPro" id="IPR002504">
    <property type="entry name" value="NADK"/>
</dbReference>
<keyword evidence="2 6" id="KW-0418">Kinase</keyword>
<dbReference type="GO" id="GO:0046872">
    <property type="term" value="F:metal ion binding"/>
    <property type="evidence" value="ECO:0007669"/>
    <property type="project" value="UniProtKB-UniRule"/>
</dbReference>
<dbReference type="GO" id="GO:0006741">
    <property type="term" value="P:NADP+ biosynthetic process"/>
    <property type="evidence" value="ECO:0007669"/>
    <property type="project" value="UniProtKB-UniRule"/>
</dbReference>
<dbReference type="GO" id="GO:0003951">
    <property type="term" value="F:NAD+ kinase activity"/>
    <property type="evidence" value="ECO:0007669"/>
    <property type="project" value="UniProtKB-UniRule"/>
</dbReference>
<evidence type="ECO:0000313" key="8">
    <source>
        <dbReference type="Proteomes" id="UP000076959"/>
    </source>
</evidence>
<dbReference type="AlphaFoldDB" id="A0A176YH89"/>
<dbReference type="InterPro" id="IPR017437">
    <property type="entry name" value="ATP-NAD_kinase_PpnK-typ_C"/>
</dbReference>
<comment type="subcellular location">
    <subcellularLocation>
        <location evidence="6">Cytoplasm</location>
    </subcellularLocation>
</comment>
<dbReference type="GO" id="GO:0005524">
    <property type="term" value="F:ATP binding"/>
    <property type="evidence" value="ECO:0007669"/>
    <property type="project" value="UniProtKB-KW"/>
</dbReference>
<dbReference type="Proteomes" id="UP000076959">
    <property type="component" value="Unassembled WGS sequence"/>
</dbReference>
<protein>
    <recommendedName>
        <fullName evidence="6">NAD kinase</fullName>
        <ecNumber evidence="6">2.7.1.23</ecNumber>
    </recommendedName>
    <alternativeName>
        <fullName evidence="6">ATP-dependent NAD kinase</fullName>
    </alternativeName>
</protein>
<dbReference type="Pfam" id="PF20143">
    <property type="entry name" value="NAD_kinase_C"/>
    <property type="match status" value="1"/>
</dbReference>
<comment type="caution">
    <text evidence="6">Lacks conserved residue(s) required for the propagation of feature annotation.</text>
</comment>
<keyword evidence="8" id="KW-1185">Reference proteome</keyword>
<feature type="active site" description="Proton acceptor" evidence="6">
    <location>
        <position position="46"/>
    </location>
</feature>
<keyword evidence="6" id="KW-0547">Nucleotide-binding</keyword>
<keyword evidence="3 6" id="KW-0521">NADP</keyword>
<dbReference type="GO" id="GO:0019674">
    <property type="term" value="P:NAD+ metabolic process"/>
    <property type="evidence" value="ECO:0007669"/>
    <property type="project" value="InterPro"/>
</dbReference>
<dbReference type="HAMAP" id="MF_00361">
    <property type="entry name" value="NAD_kinase"/>
    <property type="match status" value="1"/>
</dbReference>
<comment type="similarity">
    <text evidence="6">Belongs to the NAD kinase family.</text>
</comment>
<dbReference type="Gene3D" id="3.40.50.10330">
    <property type="entry name" value="Probable inorganic polyphosphate/atp-NAD kinase, domain 1"/>
    <property type="match status" value="1"/>
</dbReference>
<accession>A0A176YH89</accession>
<dbReference type="STRING" id="1505087.AYJ54_20115"/>